<dbReference type="GO" id="GO:0007155">
    <property type="term" value="P:cell adhesion"/>
    <property type="evidence" value="ECO:0007669"/>
    <property type="project" value="InterPro"/>
</dbReference>
<dbReference type="PANTHER" id="PTHR31321">
    <property type="entry name" value="ACYL-COA THIOESTER HYDROLASE YBHC-RELATED"/>
    <property type="match status" value="1"/>
</dbReference>
<keyword evidence="2 5" id="KW-0732">Signal</keyword>
<evidence type="ECO:0000256" key="2">
    <source>
        <dbReference type="ARBA" id="ARBA00022729"/>
    </source>
</evidence>
<name>A0A2R3Z5W6_9FLAO</name>
<dbReference type="KEGG" id="grs:C7S20_10495"/>
<accession>A0A2R3Z5W6</accession>
<dbReference type="InterPro" id="IPR012334">
    <property type="entry name" value="Pectin_lyas_fold"/>
</dbReference>
<evidence type="ECO:0000259" key="7">
    <source>
        <dbReference type="Pfam" id="PF18962"/>
    </source>
</evidence>
<dbReference type="InterPro" id="IPR000070">
    <property type="entry name" value="Pectinesterase_cat"/>
</dbReference>
<dbReference type="SUPFAM" id="SSF51126">
    <property type="entry name" value="Pectin lyase-like"/>
    <property type="match status" value="1"/>
</dbReference>
<proteinExistence type="inferred from homology"/>
<evidence type="ECO:0000256" key="3">
    <source>
        <dbReference type="ARBA" id="ARBA00022801"/>
    </source>
</evidence>
<dbReference type="InterPro" id="IPR028974">
    <property type="entry name" value="TSP_type-3_rpt"/>
</dbReference>
<dbReference type="OrthoDB" id="1208312at2"/>
<protein>
    <recommendedName>
        <fullName evidence="10">Pectinesterase catalytic domain-containing protein</fullName>
    </recommendedName>
</protein>
<dbReference type="Pfam" id="PF02412">
    <property type="entry name" value="TSP_3"/>
    <property type="match status" value="2"/>
</dbReference>
<dbReference type="PANTHER" id="PTHR31321:SF57">
    <property type="entry name" value="PECTINESTERASE 53-RELATED"/>
    <property type="match status" value="1"/>
</dbReference>
<evidence type="ECO:0000256" key="4">
    <source>
        <dbReference type="ARBA" id="ARBA00023085"/>
    </source>
</evidence>
<organism evidence="8 9">
    <name type="scientific">Christiangramia fulva</name>
    <dbReference type="NCBI Taxonomy" id="2126553"/>
    <lineage>
        <taxon>Bacteria</taxon>
        <taxon>Pseudomonadati</taxon>
        <taxon>Bacteroidota</taxon>
        <taxon>Flavobacteriia</taxon>
        <taxon>Flavobacteriales</taxon>
        <taxon>Flavobacteriaceae</taxon>
        <taxon>Christiangramia</taxon>
    </lineage>
</organism>
<dbReference type="InterPro" id="IPR026444">
    <property type="entry name" value="Secre_tail"/>
</dbReference>
<keyword evidence="3" id="KW-0378">Hydrolase</keyword>
<dbReference type="GO" id="GO:0045490">
    <property type="term" value="P:pectin catabolic process"/>
    <property type="evidence" value="ECO:0007669"/>
    <property type="project" value="TreeGrafter"/>
</dbReference>
<dbReference type="GO" id="GO:0005509">
    <property type="term" value="F:calcium ion binding"/>
    <property type="evidence" value="ECO:0007669"/>
    <property type="project" value="InterPro"/>
</dbReference>
<evidence type="ECO:0000313" key="9">
    <source>
        <dbReference type="Proteomes" id="UP000241507"/>
    </source>
</evidence>
<gene>
    <name evidence="8" type="ORF">C7S20_10495</name>
</gene>
<evidence type="ECO:0008006" key="10">
    <source>
        <dbReference type="Google" id="ProtNLM"/>
    </source>
</evidence>
<dbReference type="GO" id="GO:0030599">
    <property type="term" value="F:pectinesterase activity"/>
    <property type="evidence" value="ECO:0007669"/>
    <property type="project" value="InterPro"/>
</dbReference>
<feature type="signal peptide" evidence="5">
    <location>
        <begin position="1"/>
        <end position="23"/>
    </location>
</feature>
<dbReference type="SUPFAM" id="SSF103647">
    <property type="entry name" value="TSP type-3 repeat"/>
    <property type="match status" value="1"/>
</dbReference>
<dbReference type="RefSeq" id="WP_107012432.1">
    <property type="nucleotide sequence ID" value="NZ_CP028136.1"/>
</dbReference>
<evidence type="ECO:0000256" key="1">
    <source>
        <dbReference type="ARBA" id="ARBA00008891"/>
    </source>
</evidence>
<feature type="domain" description="Secretion system C-terminal sorting" evidence="7">
    <location>
        <begin position="1637"/>
        <end position="1709"/>
    </location>
</feature>
<dbReference type="Pfam" id="PF18962">
    <property type="entry name" value="Por_Secre_tail"/>
    <property type="match status" value="1"/>
</dbReference>
<reference evidence="9" key="1">
    <citation type="submission" date="2018-03" db="EMBL/GenBank/DDBJ databases">
        <title>Gramella fulva sp. nov., isolated from a dry surface of tidal flat.</title>
        <authorList>
            <person name="Hwang S.H."/>
            <person name="Hwang W.M."/>
            <person name="Kang K."/>
            <person name="Ahn T.-Y."/>
        </authorList>
    </citation>
    <scope>NUCLEOTIDE SEQUENCE [LARGE SCALE GENOMIC DNA]</scope>
    <source>
        <strain evidence="9">SH35</strain>
    </source>
</reference>
<dbReference type="GO" id="GO:0042545">
    <property type="term" value="P:cell wall modification"/>
    <property type="evidence" value="ECO:0007669"/>
    <property type="project" value="InterPro"/>
</dbReference>
<dbReference type="InterPro" id="IPR011050">
    <property type="entry name" value="Pectin_lyase_fold/virulence"/>
</dbReference>
<dbReference type="Pfam" id="PF01095">
    <property type="entry name" value="Pectinesterase"/>
    <property type="match status" value="1"/>
</dbReference>
<keyword evidence="9" id="KW-1185">Reference proteome</keyword>
<dbReference type="InterPro" id="IPR003367">
    <property type="entry name" value="Thrombospondin_3-like_rpt"/>
</dbReference>
<feature type="domain" description="Pectinesterase catalytic" evidence="6">
    <location>
        <begin position="1176"/>
        <end position="1390"/>
    </location>
</feature>
<evidence type="ECO:0000313" key="8">
    <source>
        <dbReference type="EMBL" id="AVR45655.1"/>
    </source>
</evidence>
<dbReference type="NCBIfam" id="TIGR04183">
    <property type="entry name" value="Por_Secre_tail"/>
    <property type="match status" value="1"/>
</dbReference>
<evidence type="ECO:0000256" key="5">
    <source>
        <dbReference type="SAM" id="SignalP"/>
    </source>
</evidence>
<comment type="similarity">
    <text evidence="1">Belongs to the pectinesterase family.</text>
</comment>
<keyword evidence="4" id="KW-0063">Aspartyl esterase</keyword>
<dbReference type="Gene3D" id="2.160.20.10">
    <property type="entry name" value="Single-stranded right-handed beta-helix, Pectin lyase-like"/>
    <property type="match status" value="1"/>
</dbReference>
<dbReference type="EMBL" id="CP028136">
    <property type="protein sequence ID" value="AVR45655.1"/>
    <property type="molecule type" value="Genomic_DNA"/>
</dbReference>
<evidence type="ECO:0000259" key="6">
    <source>
        <dbReference type="Pfam" id="PF01095"/>
    </source>
</evidence>
<sequence>MKKQLQLLALFLLLGLFKGYSQNLPDVWDFGATQLDASQYNNMLTVDVINSWYDASITPGSSGNVLPDFTTGILSWTGGGNDRLRTTNTDLTRYDENINDYPDFKGRIYVNSSGATGRYLNLDLNEDDVVTVVARSQNGNGNIHFDYVADSNLQNDAFAVGTEPTELTFVAKEAGNYHIYDDTDKPSYFRVVRKSATYASITGNLDVTAAPGIPDGYSIIFTNAAGKTWSSTVAGGTYNVDLPVGYQYDLSLEGADGYSISSATTLEVTESTSSFDVSIKDNNTSAAAEAGKTYTYSFADGSEIPQTSYTSLRYDTFQTNDGIFTINSNTNDESLKFGYHDSTHGLVMFPGNSVDMMVAGNATISFIVCTYGSATDAVFEFTDKDGNVLGSIPGQNIGGADAYASSFTYSGPAGKITATLKSDNFPTAEVYIHGLVIENAAAIEPSNGLADVWDFGAEQLDESQYNNRLTVDIINSWYDESITPGSSGNVLPDFTAGVLSWIGGGNDRLRTTNTNLTRYDENVSSDVFTGRVYVNSRGATGRYMSITLSEDDEVSLWVLGQDGVGKLHFEYVADPSIQNDVADVGGEVTQVNFVAKEGGTYHIYDAADKPSYFRIIRKSATYVDLSGNVDLTEAAGIPDNYSINFTNEAGKTWNVTPSGGTYQVSLPVGYQYSLSLEDANGYIISNGTTLEVTEATTSYDINIQKVEIYTVSGSIIGLGDHIQDLSLSFIPDPDANSIYVPQPVLDKDASTYTVQLEPGIDYTIQAEGVNDYYIPDNILQISGDTNHNITFDPKPLQEVTIVANGLTDAQKADLVLTFTNLNESGYSYTFSDISAVALRDGVYKVSASGLDKYPLQLAPTSNLTIQGEAVTKTLDFENVTNWTFDDVVITNDTEFYKGLTFTGSIKNEKAKGHLVGGSGGTIEVPLQPGQKMIVTYYYAADFNIDGGDAITTNSGSTSQLEHVTYVYPGTEAGSAVISINATTYITNIEVIDVVPFSAIITVGVDKDYQTINGALDAISRMDRPNDERVTVLIDPGNYEEMLVINENNITLKNAASIPSIELTNQGVDIADNAVRITSYYGYGYNYYSQGTDNKWNAEALAVNKANGSQPYDNVSGTTNGSYWDATLVVSADGFIAEDLIIENSFNQYISKKESEDIVVMVSGNRGERPTGYGNTSVQNRSFVERAAAIGIAGGSDKVILYKCRIVGRQDSFYGGSDARVVIYKGAMMGAVDYIFGGMTAVFYKSDLVLNTSDVSSDAAYITAAQQDGGRGFLMYETNIISTVPGVNTASSQGAKPGYFGRPWQANTSEVVFFKTYIDTSSYPGYEGESLINPEGWKSSLGGESEKMYEYGTIEASGVDHSADRVSWSTVLDSPVLKDGTDITTFNFTKGNDGWDPLPALVANDDTDNDGILDIDDNCVSTPNSDQADMDGDGIGDVCDDSDGDGLVDSEDHCPNSPEGAVVDVFGCEVFNLAADNYNITVHDVRCNGNNDGYISISAEDTSYTYNVSVTGADTGSASLSSSNGFSANIENLKAGTYAICITIDSRDNYEQCFSVTIEGPAPLAAYSSVNYSNNTVTFSLSGSKAYSIDHNGETISTTQSSIVLDLKPGKNKFAIYTNSDCQGKVFKEVLMSDDVVLFPNPTMGELKVYINGDDTNIDVSLIDLSGREYYSGNMDIPSDRVLNLDLTNYSNGVYFLLLKSEKVSKSLKVIKL</sequence>
<feature type="chain" id="PRO_5015333895" description="Pectinesterase catalytic domain-containing protein" evidence="5">
    <location>
        <begin position="24"/>
        <end position="1712"/>
    </location>
</feature>
<dbReference type="Proteomes" id="UP000241507">
    <property type="component" value="Chromosome"/>
</dbReference>
<dbReference type="Gene3D" id="4.10.1080.10">
    <property type="entry name" value="TSP type-3 repeat"/>
    <property type="match status" value="1"/>
</dbReference>